<evidence type="ECO:0000313" key="5">
    <source>
        <dbReference type="Proteomes" id="UP000094020"/>
    </source>
</evidence>
<evidence type="ECO:0000313" key="4">
    <source>
        <dbReference type="EMBL" id="WWC69261.1"/>
    </source>
</evidence>
<keyword evidence="5" id="KW-1185">Reference proteome</keyword>
<organism evidence="4 5">
    <name type="scientific">Kwoniella pini CBS 10737</name>
    <dbReference type="NCBI Taxonomy" id="1296096"/>
    <lineage>
        <taxon>Eukaryota</taxon>
        <taxon>Fungi</taxon>
        <taxon>Dikarya</taxon>
        <taxon>Basidiomycota</taxon>
        <taxon>Agaricomycotina</taxon>
        <taxon>Tremellomycetes</taxon>
        <taxon>Tremellales</taxon>
        <taxon>Cryptococcaceae</taxon>
        <taxon>Kwoniella</taxon>
    </lineage>
</organism>
<feature type="compositionally biased region" description="Polar residues" evidence="2">
    <location>
        <begin position="146"/>
        <end position="155"/>
    </location>
</feature>
<evidence type="ECO:0000259" key="3">
    <source>
        <dbReference type="PROSITE" id="PS50048"/>
    </source>
</evidence>
<reference evidence="4" key="2">
    <citation type="submission" date="2024-02" db="EMBL/GenBank/DDBJ databases">
        <title>Comparative genomics of Cryptococcus and Kwoniella reveals pathogenesis evolution and contrasting modes of karyotype evolution via chromosome fusion or intercentromeric recombination.</title>
        <authorList>
            <person name="Coelho M.A."/>
            <person name="David-Palma M."/>
            <person name="Shea T."/>
            <person name="Bowers K."/>
            <person name="McGinley-Smith S."/>
            <person name="Mohammad A.W."/>
            <person name="Gnirke A."/>
            <person name="Yurkov A.M."/>
            <person name="Nowrousian M."/>
            <person name="Sun S."/>
            <person name="Cuomo C.A."/>
            <person name="Heitman J."/>
        </authorList>
    </citation>
    <scope>NUCLEOTIDE SEQUENCE</scope>
    <source>
        <strain evidence="4">CBS 10737</strain>
    </source>
</reference>
<feature type="compositionally biased region" description="Polar residues" evidence="2">
    <location>
        <begin position="105"/>
        <end position="114"/>
    </location>
</feature>
<feature type="domain" description="Zn(2)-C6 fungal-type" evidence="3">
    <location>
        <begin position="28"/>
        <end position="60"/>
    </location>
</feature>
<dbReference type="RefSeq" id="XP_070058795.1">
    <property type="nucleotide sequence ID" value="XM_070202694.1"/>
</dbReference>
<dbReference type="InterPro" id="IPR050987">
    <property type="entry name" value="AtrR-like"/>
</dbReference>
<evidence type="ECO:0000256" key="2">
    <source>
        <dbReference type="SAM" id="MobiDB-lite"/>
    </source>
</evidence>
<feature type="compositionally biased region" description="Basic and acidic residues" evidence="2">
    <location>
        <begin position="118"/>
        <end position="129"/>
    </location>
</feature>
<dbReference type="CDD" id="cd00067">
    <property type="entry name" value="GAL4"/>
    <property type="match status" value="1"/>
</dbReference>
<dbReference type="PANTHER" id="PTHR46910:SF38">
    <property type="entry name" value="ZN(2)-C6 FUNGAL-TYPE DOMAIN-CONTAINING PROTEIN"/>
    <property type="match status" value="1"/>
</dbReference>
<dbReference type="InterPro" id="IPR036864">
    <property type="entry name" value="Zn2-C6_fun-type_DNA-bd_sf"/>
</dbReference>
<dbReference type="CDD" id="cd12148">
    <property type="entry name" value="fungal_TF_MHR"/>
    <property type="match status" value="1"/>
</dbReference>
<dbReference type="PROSITE" id="PS00463">
    <property type="entry name" value="ZN2_CY6_FUNGAL_1"/>
    <property type="match status" value="1"/>
</dbReference>
<dbReference type="SMART" id="SM00066">
    <property type="entry name" value="GAL4"/>
    <property type="match status" value="1"/>
</dbReference>
<keyword evidence="1" id="KW-0539">Nucleus</keyword>
<name>A0AAJ8MP33_9TREE</name>
<dbReference type="InterPro" id="IPR001138">
    <property type="entry name" value="Zn2Cys6_DnaBD"/>
</dbReference>
<sequence length="808" mass="91638">MAPTVKAVNPPSNLPILPGPSQRKQNLACDSCRKRKVRCLRTEKTQICQQCSNKGEECTNLYIDSLAQAKNKKVRKSSHENIANDMDTVQKAKKRLNSNKKRLISSQNLRLTQMDTEDQSRMHDHEDRRRRNSANTVISTYDPGESSRQGSMTMTRNNSMDSLQQASNVALPDPYIVPQDIVQDPMSFSCHATNIPDLSTLTPDVTQRDMIKYLFAPLAIVNLEYGYNDVSSLSMCKDGKSDLWEEQDGKIWYEQPSEIHKSLDEEAIKDLVDDLIDTFFSIVQPRYTMIDSTLFRERFAMGSNHRLGNISHALLAIVLTYGARFSDHPVLQADGEECSLRDGVHMKNRNRSRLVGLMVIRTREIAERSKIFRVASMENTHSCFLLEHLLGHYQNIYLSAAVKHLITMDLNTSAKWTEIQDNDLRTEALSLLWIVRMSDASRAALYRLKPSLSAEHFDVDPVQHAMLSEGAPMMQPLGGTEHNIIDQATWFKIHHTFCSICYTLAKSLWIPSISARGIPFTILREFIHSSSIWRDKYLSSIGIPTIWPEHWDFLQAITTCTTDCYYHVLWLLIYKAINDFGIKEEKSILEKNDSNKFEIENIKRRIKEEAEHAALRIAALTGVLTENGYLKLDPLIINQPIFLAGEYLASLGKSEYLICVAGLKQYSVIYPSLWDQADLLDQIYSQAKVNIFDQMQTINNENANSLLIGVVNETTTNHPDEGGQLNLNLDLNMGTMNIPPRLDLMSSFEDWTGSLGSIPSFNNQAISQSVHSEGMVNANNSSNQVLEDFETGPIAQKDPLNVEHWLGW</sequence>
<dbReference type="GO" id="GO:0000981">
    <property type="term" value="F:DNA-binding transcription factor activity, RNA polymerase II-specific"/>
    <property type="evidence" value="ECO:0007669"/>
    <property type="project" value="InterPro"/>
</dbReference>
<proteinExistence type="predicted"/>
<dbReference type="GeneID" id="30170165"/>
<feature type="region of interest" description="Disordered" evidence="2">
    <location>
        <begin position="105"/>
        <end position="155"/>
    </location>
</feature>
<protein>
    <recommendedName>
        <fullName evidence="3">Zn(2)-C6 fungal-type domain-containing protein</fullName>
    </recommendedName>
</protein>
<dbReference type="KEGG" id="kpin:30170165"/>
<dbReference type="PROSITE" id="PS50048">
    <property type="entry name" value="ZN2_CY6_FUNGAL_2"/>
    <property type="match status" value="1"/>
</dbReference>
<dbReference type="PANTHER" id="PTHR46910">
    <property type="entry name" value="TRANSCRIPTION FACTOR PDR1"/>
    <property type="match status" value="1"/>
</dbReference>
<dbReference type="Proteomes" id="UP000094020">
    <property type="component" value="Chromosome 4"/>
</dbReference>
<dbReference type="AlphaFoldDB" id="A0AAJ8MP33"/>
<dbReference type="SUPFAM" id="SSF57701">
    <property type="entry name" value="Zn2/Cys6 DNA-binding domain"/>
    <property type="match status" value="1"/>
</dbReference>
<dbReference type="GO" id="GO:0008270">
    <property type="term" value="F:zinc ion binding"/>
    <property type="evidence" value="ECO:0007669"/>
    <property type="project" value="InterPro"/>
</dbReference>
<reference evidence="4" key="1">
    <citation type="submission" date="2013-07" db="EMBL/GenBank/DDBJ databases">
        <authorList>
            <consortium name="The Broad Institute Genome Sequencing Platform"/>
            <person name="Cuomo C."/>
            <person name="Litvintseva A."/>
            <person name="Chen Y."/>
            <person name="Heitman J."/>
            <person name="Sun S."/>
            <person name="Springer D."/>
            <person name="Dromer F."/>
            <person name="Young S.K."/>
            <person name="Zeng Q."/>
            <person name="Gargeya S."/>
            <person name="Fitzgerald M."/>
            <person name="Abouelleil A."/>
            <person name="Alvarado L."/>
            <person name="Berlin A.M."/>
            <person name="Chapman S.B."/>
            <person name="Dewar J."/>
            <person name="Goldberg J."/>
            <person name="Griggs A."/>
            <person name="Gujja S."/>
            <person name="Hansen M."/>
            <person name="Howarth C."/>
            <person name="Imamovic A."/>
            <person name="Larimer J."/>
            <person name="McCowan C."/>
            <person name="Murphy C."/>
            <person name="Pearson M."/>
            <person name="Priest M."/>
            <person name="Roberts A."/>
            <person name="Saif S."/>
            <person name="Shea T."/>
            <person name="Sykes S."/>
            <person name="Wortman J."/>
            <person name="Nusbaum C."/>
            <person name="Birren B."/>
        </authorList>
    </citation>
    <scope>NUCLEOTIDE SEQUENCE</scope>
    <source>
        <strain evidence="4">CBS 10737</strain>
    </source>
</reference>
<dbReference type="Pfam" id="PF00172">
    <property type="entry name" value="Zn_clus"/>
    <property type="match status" value="1"/>
</dbReference>
<dbReference type="Gene3D" id="4.10.240.10">
    <property type="entry name" value="Zn(2)-C6 fungal-type DNA-binding domain"/>
    <property type="match status" value="1"/>
</dbReference>
<dbReference type="EMBL" id="CP144522">
    <property type="protein sequence ID" value="WWC69261.1"/>
    <property type="molecule type" value="Genomic_DNA"/>
</dbReference>
<evidence type="ECO:0000256" key="1">
    <source>
        <dbReference type="ARBA" id="ARBA00023242"/>
    </source>
</evidence>
<accession>A0AAJ8MP33</accession>
<gene>
    <name evidence="4" type="ORF">I206_103199</name>
</gene>